<proteinExistence type="predicted"/>
<dbReference type="AlphaFoldDB" id="K9DYF7"/>
<organism evidence="2 3">
    <name type="scientific">Bacteroides oleiciplenus YIT 12058</name>
    <dbReference type="NCBI Taxonomy" id="742727"/>
    <lineage>
        <taxon>Bacteria</taxon>
        <taxon>Pseudomonadati</taxon>
        <taxon>Bacteroidota</taxon>
        <taxon>Bacteroidia</taxon>
        <taxon>Bacteroidales</taxon>
        <taxon>Bacteroidaceae</taxon>
        <taxon>Bacteroides</taxon>
    </lineage>
</organism>
<accession>K9DYF7</accession>
<protein>
    <recommendedName>
        <fullName evidence="4">NVEALA protein</fullName>
    </recommendedName>
</protein>
<evidence type="ECO:0000313" key="3">
    <source>
        <dbReference type="Proteomes" id="UP000009872"/>
    </source>
</evidence>
<feature type="signal peptide" evidence="1">
    <location>
        <begin position="1"/>
        <end position="25"/>
    </location>
</feature>
<sequence length="79" mass="8433">MKKKILKTVGLAVCLCAVAFNMSKAVTNEVQDVSLLDLASSTVANAECHPGGSVGGKCITLEQICVFAQGYYTCDPYKW</sequence>
<dbReference type="Proteomes" id="UP000009872">
    <property type="component" value="Unassembled WGS sequence"/>
</dbReference>
<evidence type="ECO:0000256" key="1">
    <source>
        <dbReference type="SAM" id="SignalP"/>
    </source>
</evidence>
<dbReference type="HOGENOM" id="CLU_2598757_0_0_10"/>
<feature type="chain" id="PRO_5003926798" description="NVEALA protein" evidence="1">
    <location>
        <begin position="26"/>
        <end position="79"/>
    </location>
</feature>
<dbReference type="STRING" id="742727.HMPREF9447_03708"/>
<gene>
    <name evidence="2" type="ORF">HMPREF9447_03708</name>
</gene>
<dbReference type="RefSeq" id="WP_009131233.1">
    <property type="nucleotide sequence ID" value="NZ_JH992943.1"/>
</dbReference>
<evidence type="ECO:0008006" key="4">
    <source>
        <dbReference type="Google" id="ProtNLM"/>
    </source>
</evidence>
<dbReference type="EMBL" id="ADLF01000015">
    <property type="protein sequence ID" value="EKU89383.1"/>
    <property type="molecule type" value="Genomic_DNA"/>
</dbReference>
<evidence type="ECO:0000313" key="2">
    <source>
        <dbReference type="EMBL" id="EKU89383.1"/>
    </source>
</evidence>
<reference evidence="2 3" key="1">
    <citation type="submission" date="2012-09" db="EMBL/GenBank/DDBJ databases">
        <title>The Genome Sequence of Bacteroides oleiciplenus YIT 12058.</title>
        <authorList>
            <consortium name="The Broad Institute Genome Sequencing Platform"/>
            <person name="Earl A."/>
            <person name="Ward D."/>
            <person name="Feldgarden M."/>
            <person name="Gevers D."/>
            <person name="Morotomi M."/>
            <person name="Walker B."/>
            <person name="Young S.K."/>
            <person name="Zeng Q."/>
            <person name="Gargeya S."/>
            <person name="Fitzgerald M."/>
            <person name="Haas B."/>
            <person name="Abouelleil A."/>
            <person name="Alvarado L."/>
            <person name="Arachchi H.M."/>
            <person name="Berlin A.M."/>
            <person name="Chapman S.B."/>
            <person name="Goldberg J."/>
            <person name="Griggs A."/>
            <person name="Gujja S."/>
            <person name="Hansen M."/>
            <person name="Howarth C."/>
            <person name="Imamovic A."/>
            <person name="Larimer J."/>
            <person name="McCowen C."/>
            <person name="Montmayeur A."/>
            <person name="Murphy C."/>
            <person name="Neiman D."/>
            <person name="Pearson M."/>
            <person name="Priest M."/>
            <person name="Roberts A."/>
            <person name="Saif S."/>
            <person name="Shea T."/>
            <person name="Sisk P."/>
            <person name="Sykes S."/>
            <person name="Wortman J."/>
            <person name="Nusbaum C."/>
            <person name="Birren B."/>
        </authorList>
    </citation>
    <scope>NUCLEOTIDE SEQUENCE [LARGE SCALE GENOMIC DNA]</scope>
    <source>
        <strain evidence="2 3">YIT 12058</strain>
    </source>
</reference>
<keyword evidence="3" id="KW-1185">Reference proteome</keyword>
<comment type="caution">
    <text evidence="2">The sequence shown here is derived from an EMBL/GenBank/DDBJ whole genome shotgun (WGS) entry which is preliminary data.</text>
</comment>
<keyword evidence="1" id="KW-0732">Signal</keyword>
<name>K9DYF7_9BACE</name>